<dbReference type="SUPFAM" id="SSF55874">
    <property type="entry name" value="ATPase domain of HSP90 chaperone/DNA topoisomerase II/histidine kinase"/>
    <property type="match status" value="1"/>
</dbReference>
<sequence>MKTEKGNLNASPSKRIFKSIIADYDIKASLCELVDNSLDQWIKKGKSRSLEIEIEIDITQRLIKIIDNAGGIRESDLSTIIGPGQTTSDSSHPIIGLFGVGSKRAVVAMAQDIKFKTRYSKNKTYQIDVDDNWLVDDSWDLPYYEIDPINEGTTIIELTRLRFPLNEELIERAIDHLEVTYGYYLKNKNLIIKVNDRKLESKVFDNSWSYNPEYLPKQIKTSITIENSKLECYITAGLAREGGSAGQGDYGVFFYCNDRLISRAEKSYEVGFTSGKAGQPHGVVSLTRVIIKVFGSPQYMPWNSSKSGINYESIFFETIRDTLIDIVTTYASLCRRLYNDAEEKIYAYDKGTIEKKTIQDFPKVKKAYSLALPPVKIREEDLIKFKNQETGKQKPWTVGLYETIIAVTNISKNKRLSQKNRINLLLLDSSLEIGFKEFLLHDSGQQYSEDRIKGMFSDRTQVHNEIKKVTKGTPREITEANWKKIKFYYDKRCDLIHKKATNSPTDSELNDFKELTELAFKKLFNLSFK</sequence>
<evidence type="ECO:0000313" key="2">
    <source>
        <dbReference type="Proteomes" id="UP000298125"/>
    </source>
</evidence>
<evidence type="ECO:0000313" key="1">
    <source>
        <dbReference type="EMBL" id="TGL35939.1"/>
    </source>
</evidence>
<keyword evidence="1" id="KW-0067">ATP-binding</keyword>
<protein>
    <submittedName>
        <fullName evidence="1">ATP-binding protein</fullName>
    </submittedName>
</protein>
<name>A0A4V3JNQ1_9LEPT</name>
<dbReference type="RefSeq" id="WP_135580805.1">
    <property type="nucleotide sequence ID" value="NZ_RQGA01000016.1"/>
</dbReference>
<dbReference type="OrthoDB" id="9813438at2"/>
<dbReference type="EMBL" id="RQGA01000016">
    <property type="protein sequence ID" value="TGL35939.1"/>
    <property type="molecule type" value="Genomic_DNA"/>
</dbReference>
<dbReference type="Proteomes" id="UP000298125">
    <property type="component" value="Unassembled WGS sequence"/>
</dbReference>
<reference evidence="1" key="1">
    <citation type="journal article" date="2019" name="PLoS Negl. Trop. Dis.">
        <title>Revisiting the worldwide diversity of Leptospira species in the environment.</title>
        <authorList>
            <person name="Vincent A.T."/>
            <person name="Schiettekatte O."/>
            <person name="Bourhy P."/>
            <person name="Veyrier F.J."/>
            <person name="Picardeau M."/>
        </authorList>
    </citation>
    <scope>NUCLEOTIDE SEQUENCE [LARGE SCALE GENOMIC DNA]</scope>
    <source>
        <strain evidence="1">201702692</strain>
    </source>
</reference>
<dbReference type="AlphaFoldDB" id="A0A4V3JNQ1"/>
<comment type="caution">
    <text evidence="1">The sequence shown here is derived from an EMBL/GenBank/DDBJ whole genome shotgun (WGS) entry which is preliminary data.</text>
</comment>
<proteinExistence type="predicted"/>
<dbReference type="GO" id="GO:0005524">
    <property type="term" value="F:ATP binding"/>
    <property type="evidence" value="ECO:0007669"/>
    <property type="project" value="UniProtKB-KW"/>
</dbReference>
<dbReference type="Gene3D" id="3.30.565.10">
    <property type="entry name" value="Histidine kinase-like ATPase, C-terminal domain"/>
    <property type="match status" value="1"/>
</dbReference>
<organism evidence="1 2">
    <name type="scientific">Leptospira perdikensis</name>
    <dbReference type="NCBI Taxonomy" id="2484948"/>
    <lineage>
        <taxon>Bacteria</taxon>
        <taxon>Pseudomonadati</taxon>
        <taxon>Spirochaetota</taxon>
        <taxon>Spirochaetia</taxon>
        <taxon>Leptospirales</taxon>
        <taxon>Leptospiraceae</taxon>
        <taxon>Leptospira</taxon>
    </lineage>
</organism>
<accession>A0A4V3JNQ1</accession>
<gene>
    <name evidence="1" type="ORF">EHQ49_16720</name>
</gene>
<keyword evidence="2" id="KW-1185">Reference proteome</keyword>
<dbReference type="Pfam" id="PF13589">
    <property type="entry name" value="HATPase_c_3"/>
    <property type="match status" value="1"/>
</dbReference>
<keyword evidence="1" id="KW-0547">Nucleotide-binding</keyword>
<dbReference type="InterPro" id="IPR036890">
    <property type="entry name" value="HATPase_C_sf"/>
</dbReference>